<keyword evidence="1" id="KW-0732">Signal</keyword>
<accession>A0A3N4VI35</accession>
<feature type="chain" id="PRO_5018272680" evidence="1">
    <location>
        <begin position="22"/>
        <end position="240"/>
    </location>
</feature>
<name>A0A3N4VI35_9PAST</name>
<protein>
    <submittedName>
        <fullName evidence="2">Putative secreted protein</fullName>
    </submittedName>
</protein>
<dbReference type="GO" id="GO:0006974">
    <property type="term" value="P:DNA damage response"/>
    <property type="evidence" value="ECO:0007669"/>
    <property type="project" value="TreeGrafter"/>
</dbReference>
<dbReference type="PANTHER" id="PTHR34387">
    <property type="entry name" value="SLR1258 PROTEIN"/>
    <property type="match status" value="1"/>
</dbReference>
<dbReference type="InterPro" id="IPR007497">
    <property type="entry name" value="SIMPL/DUF541"/>
</dbReference>
<sequence>MKLQNYLAILPLAFAATHTLAEEAQSNNESVFHFSTQVSRTVEKDLIQAEIYSRKSGKNLSDLKKAVSTNLNKVLAQAKQYPKVDISAEGISNYADYDNKGKVNGWVAEGRISLKSKDFDAVAKILENLDDQIAISHVDFSVSPEKMVSLEDEMTLEIIKQFQHKAEVIQTGLNAKKYILSDIRLNTPNGDINQNAPMPRMYALSAKMASADSQPESLPMEAGKATISATASGKVTFSKE</sequence>
<comment type="caution">
    <text evidence="2">The sequence shown here is derived from an EMBL/GenBank/DDBJ whole genome shotgun (WGS) entry which is preliminary data.</text>
</comment>
<feature type="signal peptide" evidence="1">
    <location>
        <begin position="1"/>
        <end position="21"/>
    </location>
</feature>
<gene>
    <name evidence="2" type="ORF">EDC46_1383</name>
</gene>
<dbReference type="PANTHER" id="PTHR34387:SF1">
    <property type="entry name" value="PERIPLASMIC IMMUNOGENIC PROTEIN"/>
    <property type="match status" value="1"/>
</dbReference>
<organism evidence="2 3">
    <name type="scientific">Vespertiliibacter pulmonis</name>
    <dbReference type="NCBI Taxonomy" id="1443036"/>
    <lineage>
        <taxon>Bacteria</taxon>
        <taxon>Pseudomonadati</taxon>
        <taxon>Pseudomonadota</taxon>
        <taxon>Gammaproteobacteria</taxon>
        <taxon>Pasteurellales</taxon>
        <taxon>Pasteurellaceae</taxon>
        <taxon>Vespertiliibacter</taxon>
    </lineage>
</organism>
<dbReference type="EMBL" id="RKQP01000004">
    <property type="protein sequence ID" value="RPE82712.1"/>
    <property type="molecule type" value="Genomic_DNA"/>
</dbReference>
<dbReference type="OrthoDB" id="7062395at2"/>
<dbReference type="AlphaFoldDB" id="A0A3N4VI35"/>
<dbReference type="Pfam" id="PF04402">
    <property type="entry name" value="SIMPL"/>
    <property type="match status" value="1"/>
</dbReference>
<keyword evidence="3" id="KW-1185">Reference proteome</keyword>
<dbReference type="Proteomes" id="UP000281691">
    <property type="component" value="Unassembled WGS sequence"/>
</dbReference>
<dbReference type="Gene3D" id="3.30.70.2970">
    <property type="entry name" value="Protein of unknown function (DUF541), domain 2"/>
    <property type="match status" value="1"/>
</dbReference>
<proteinExistence type="predicted"/>
<evidence type="ECO:0000313" key="3">
    <source>
        <dbReference type="Proteomes" id="UP000281691"/>
    </source>
</evidence>
<dbReference type="Gene3D" id="3.30.110.170">
    <property type="entry name" value="Protein of unknown function (DUF541), domain 1"/>
    <property type="match status" value="1"/>
</dbReference>
<evidence type="ECO:0000313" key="2">
    <source>
        <dbReference type="EMBL" id="RPE82712.1"/>
    </source>
</evidence>
<reference evidence="2 3" key="1">
    <citation type="submission" date="2018-11" db="EMBL/GenBank/DDBJ databases">
        <title>Genomic Encyclopedia of Type Strains, Phase IV (KMG-IV): sequencing the most valuable type-strain genomes for metagenomic binning, comparative biology and taxonomic classification.</title>
        <authorList>
            <person name="Goeker M."/>
        </authorList>
    </citation>
    <scope>NUCLEOTIDE SEQUENCE [LARGE SCALE GENOMIC DNA]</scope>
    <source>
        <strain evidence="2 3">DSM 27238</strain>
    </source>
</reference>
<evidence type="ECO:0000256" key="1">
    <source>
        <dbReference type="SAM" id="SignalP"/>
    </source>
</evidence>
<dbReference type="InterPro" id="IPR052022">
    <property type="entry name" value="26kDa_periplasmic_antigen"/>
</dbReference>
<dbReference type="RefSeq" id="WP_124211532.1">
    <property type="nucleotide sequence ID" value="NZ_CP016615.1"/>
</dbReference>